<gene>
    <name evidence="1" type="ORF">IPN91_08325</name>
</gene>
<protein>
    <submittedName>
        <fullName evidence="1">DUF4160 domain-containing protein</fullName>
    </submittedName>
</protein>
<comment type="caution">
    <text evidence="1">The sequence shown here is derived from an EMBL/GenBank/DDBJ whole genome shotgun (WGS) entry which is preliminary data.</text>
</comment>
<evidence type="ECO:0000313" key="2">
    <source>
        <dbReference type="Proteomes" id="UP000709959"/>
    </source>
</evidence>
<dbReference type="InterPro" id="IPR025427">
    <property type="entry name" value="DUF4160"/>
</dbReference>
<reference evidence="1 2" key="1">
    <citation type="submission" date="2020-10" db="EMBL/GenBank/DDBJ databases">
        <title>Connecting structure to function with the recovery of over 1000 high-quality activated sludge metagenome-assembled genomes encoding full-length rRNA genes using long-read sequencing.</title>
        <authorList>
            <person name="Singleton C.M."/>
            <person name="Petriglieri F."/>
            <person name="Kristensen J.M."/>
            <person name="Kirkegaard R.H."/>
            <person name="Michaelsen T.Y."/>
            <person name="Andersen M.H."/>
            <person name="Karst S.M."/>
            <person name="Dueholm M.S."/>
            <person name="Nielsen P.H."/>
            <person name="Albertsen M."/>
        </authorList>
    </citation>
    <scope>NUCLEOTIDE SEQUENCE [LARGE SCALE GENOMIC DNA]</scope>
    <source>
        <strain evidence="1">OdNE_18-Q3-R46-58_MAXAC.008</strain>
    </source>
</reference>
<organism evidence="1 2">
    <name type="scientific">Candidatus Geothrix odensensis</name>
    <dbReference type="NCBI Taxonomy" id="2954440"/>
    <lineage>
        <taxon>Bacteria</taxon>
        <taxon>Pseudomonadati</taxon>
        <taxon>Acidobacteriota</taxon>
        <taxon>Holophagae</taxon>
        <taxon>Holophagales</taxon>
        <taxon>Holophagaceae</taxon>
        <taxon>Geothrix</taxon>
    </lineage>
</organism>
<accession>A0A936F206</accession>
<dbReference type="EMBL" id="JADKCH010000007">
    <property type="protein sequence ID" value="MBK8572638.1"/>
    <property type="molecule type" value="Genomic_DNA"/>
</dbReference>
<dbReference type="Proteomes" id="UP000709959">
    <property type="component" value="Unassembled WGS sequence"/>
</dbReference>
<name>A0A936F206_9BACT</name>
<proteinExistence type="predicted"/>
<sequence>MTPTLHREGPFRFFFYSHEPREPPHVHVERDDAIAKSWLHDGAIADAGGLPPRDLQRVVAIVTTHRDRFIEAWHEHFGEP</sequence>
<evidence type="ECO:0000313" key="1">
    <source>
        <dbReference type="EMBL" id="MBK8572638.1"/>
    </source>
</evidence>
<dbReference type="Pfam" id="PF13711">
    <property type="entry name" value="DUF4160"/>
    <property type="match status" value="1"/>
</dbReference>
<dbReference type="AlphaFoldDB" id="A0A936F206"/>